<accession>A0A2P8DVM5</accession>
<feature type="domain" description="Glycosyl transferase family 1" evidence="1">
    <location>
        <begin position="183"/>
        <end position="346"/>
    </location>
</feature>
<dbReference type="AlphaFoldDB" id="A0A2P8DVM5"/>
<dbReference type="Gene3D" id="3.40.50.2000">
    <property type="entry name" value="Glycogen Phosphorylase B"/>
    <property type="match status" value="2"/>
</dbReference>
<dbReference type="Pfam" id="PF13439">
    <property type="entry name" value="Glyco_transf_4"/>
    <property type="match status" value="1"/>
</dbReference>
<dbReference type="GO" id="GO:0016757">
    <property type="term" value="F:glycosyltransferase activity"/>
    <property type="evidence" value="ECO:0007669"/>
    <property type="project" value="InterPro"/>
</dbReference>
<evidence type="ECO:0000259" key="1">
    <source>
        <dbReference type="Pfam" id="PF00534"/>
    </source>
</evidence>
<keyword evidence="4" id="KW-1185">Reference proteome</keyword>
<dbReference type="SUPFAM" id="SSF53756">
    <property type="entry name" value="UDP-Glycosyltransferase/glycogen phosphorylase"/>
    <property type="match status" value="1"/>
</dbReference>
<reference evidence="3 4" key="1">
    <citation type="submission" date="2018-03" db="EMBL/GenBank/DDBJ databases">
        <title>Genomic Encyclopedia of Archaeal and Bacterial Type Strains, Phase II (KMG-II): from individual species to whole genera.</title>
        <authorList>
            <person name="Goeker M."/>
        </authorList>
    </citation>
    <scope>NUCLEOTIDE SEQUENCE [LARGE SCALE GENOMIC DNA]</scope>
    <source>
        <strain evidence="3 4">DSM 28057</strain>
    </source>
</reference>
<gene>
    <name evidence="3" type="ORF">CLV48_11457</name>
</gene>
<name>A0A2P8DVM5_9BACT</name>
<evidence type="ECO:0000259" key="2">
    <source>
        <dbReference type="Pfam" id="PF13439"/>
    </source>
</evidence>
<dbReference type="PANTHER" id="PTHR12526:SF630">
    <property type="entry name" value="GLYCOSYLTRANSFERASE"/>
    <property type="match status" value="1"/>
</dbReference>
<feature type="domain" description="Glycosyltransferase subfamily 4-like N-terminal" evidence="2">
    <location>
        <begin position="16"/>
        <end position="169"/>
    </location>
</feature>
<dbReference type="EMBL" id="PYGF01000014">
    <property type="protein sequence ID" value="PSL01255.1"/>
    <property type="molecule type" value="Genomic_DNA"/>
</dbReference>
<comment type="caution">
    <text evidence="3">The sequence shown here is derived from an EMBL/GenBank/DDBJ whole genome shotgun (WGS) entry which is preliminary data.</text>
</comment>
<proteinExistence type="predicted"/>
<dbReference type="PANTHER" id="PTHR12526">
    <property type="entry name" value="GLYCOSYLTRANSFERASE"/>
    <property type="match status" value="1"/>
</dbReference>
<dbReference type="Pfam" id="PF00534">
    <property type="entry name" value="Glycos_transf_1"/>
    <property type="match status" value="1"/>
</dbReference>
<keyword evidence="3" id="KW-0808">Transferase</keyword>
<dbReference type="RefSeq" id="WP_106568750.1">
    <property type="nucleotide sequence ID" value="NZ_PYGF01000014.1"/>
</dbReference>
<sequence length="375" mass="42107">MKKIRILYCLETIASGGVEQRRLLNVRWLDKEKYGVKIICTHAFGFVYEELKNEGVEIITVGGFSHPFHIEKYSKVIQIIKSFRPHIIHGAVFEGMSMATVGGVFGRVPVKIIEETSDPQTRSKKAIILQRLYSIFSDKVVAISPSVLKFLRENVKLKPKKVVLINNGVAIPEPNTSKELLKLRQDLNLEKEDFVIGAVGRVYDHIKRFSDLISAFSLLKQKNLKLLLVGTGPDLEKLKSQMSDLGLVDQCIPVGYQANPHKYYALMDAFCIPSVHEGFGLVAAEAMLHRLPVIATKVGGLQDIVIDGKTGFLVPPFSPDQIAEKLKILIEDPELRKSMGEKGYERAVVNYTADRYCQEVENLYLQLLKEKGLIS</sequence>
<dbReference type="Proteomes" id="UP000240708">
    <property type="component" value="Unassembled WGS sequence"/>
</dbReference>
<protein>
    <submittedName>
        <fullName evidence="3">Glycosyltransferase involved in cell wall biosynthesis</fullName>
    </submittedName>
</protein>
<evidence type="ECO:0000313" key="3">
    <source>
        <dbReference type="EMBL" id="PSL01255.1"/>
    </source>
</evidence>
<dbReference type="OrthoDB" id="7560678at2"/>
<organism evidence="3 4">
    <name type="scientific">Cecembia rubra</name>
    <dbReference type="NCBI Taxonomy" id="1485585"/>
    <lineage>
        <taxon>Bacteria</taxon>
        <taxon>Pseudomonadati</taxon>
        <taxon>Bacteroidota</taxon>
        <taxon>Cytophagia</taxon>
        <taxon>Cytophagales</taxon>
        <taxon>Cyclobacteriaceae</taxon>
        <taxon>Cecembia</taxon>
    </lineage>
</organism>
<dbReference type="InterPro" id="IPR001296">
    <property type="entry name" value="Glyco_trans_1"/>
</dbReference>
<dbReference type="InterPro" id="IPR028098">
    <property type="entry name" value="Glyco_trans_4-like_N"/>
</dbReference>
<evidence type="ECO:0000313" key="4">
    <source>
        <dbReference type="Proteomes" id="UP000240708"/>
    </source>
</evidence>